<dbReference type="EMBL" id="JAVKGT010000001">
    <property type="protein sequence ID" value="MDR5710705.1"/>
    <property type="molecule type" value="Genomic_DNA"/>
</dbReference>
<evidence type="ECO:0000313" key="2">
    <source>
        <dbReference type="EMBL" id="MDR5710705.1"/>
    </source>
</evidence>
<accession>A0ABU1FPY5</accession>
<gene>
    <name evidence="2" type="ORF">RH857_00915</name>
</gene>
<dbReference type="EC" id="3.1.3.48" evidence="2"/>
<dbReference type="InterPro" id="IPR029021">
    <property type="entry name" value="Prot-tyrosine_phosphatase-like"/>
</dbReference>
<proteinExistence type="inferred from homology"/>
<organism evidence="2 3">
    <name type="scientific">Nesterenkonia flava</name>
    <dbReference type="NCBI Taxonomy" id="469799"/>
    <lineage>
        <taxon>Bacteria</taxon>
        <taxon>Bacillati</taxon>
        <taxon>Actinomycetota</taxon>
        <taxon>Actinomycetes</taxon>
        <taxon>Micrococcales</taxon>
        <taxon>Micrococcaceae</taxon>
        <taxon>Nesterenkonia</taxon>
    </lineage>
</organism>
<evidence type="ECO:0000313" key="3">
    <source>
        <dbReference type="Proteomes" id="UP001260872"/>
    </source>
</evidence>
<dbReference type="GO" id="GO:0004725">
    <property type="term" value="F:protein tyrosine phosphatase activity"/>
    <property type="evidence" value="ECO:0007669"/>
    <property type="project" value="UniProtKB-EC"/>
</dbReference>
<keyword evidence="2" id="KW-0378">Hydrolase</keyword>
<dbReference type="SUPFAM" id="SSF52799">
    <property type="entry name" value="(Phosphotyrosine protein) phosphatases II"/>
    <property type="match status" value="1"/>
</dbReference>
<dbReference type="PROSITE" id="PS00383">
    <property type="entry name" value="TYR_PHOSPHATASE_1"/>
    <property type="match status" value="1"/>
</dbReference>
<evidence type="ECO:0000256" key="1">
    <source>
        <dbReference type="ARBA" id="ARBA00009580"/>
    </source>
</evidence>
<dbReference type="Pfam" id="PF13350">
    <property type="entry name" value="Y_phosphatase3"/>
    <property type="match status" value="1"/>
</dbReference>
<reference evidence="3" key="1">
    <citation type="submission" date="2023-07" db="EMBL/GenBank/DDBJ databases">
        <title>Description of three actinobacteria isolated from air of manufacturing shop in a pharmaceutical factory.</title>
        <authorList>
            <person name="Zhang D.-F."/>
        </authorList>
    </citation>
    <scope>NUCLEOTIDE SEQUENCE [LARGE SCALE GENOMIC DNA]</scope>
    <source>
        <strain evidence="3">CCTCC AB 207010</strain>
    </source>
</reference>
<dbReference type="RefSeq" id="WP_310536094.1">
    <property type="nucleotide sequence ID" value="NZ_BAAAOC010000008.1"/>
</dbReference>
<comment type="caution">
    <text evidence="2">The sequence shown here is derived from an EMBL/GenBank/DDBJ whole genome shotgun (WGS) entry which is preliminary data.</text>
</comment>
<name>A0ABU1FPY5_9MICC</name>
<dbReference type="InterPro" id="IPR016130">
    <property type="entry name" value="Tyr_Pase_AS"/>
</dbReference>
<keyword evidence="3" id="KW-1185">Reference proteome</keyword>
<sequence>METSIALEIPGTFNARVTATDSAGAPWLIRSAALDGVTEAGARRLQELGVTTVIDLREPLERQAPDALGAGHPGRPAIRTQRVPLYQLPDGPPATGSLREVYRFLLTERRDRLALAVRSISEAPGVALVHCAVGKDRTGLVTALTRLAAGDELPEILEDYELSGAQMPAAHHDRVRAALNSQGLDEETLAASLAPHTQSPSDALADVLQELIIEHGSVEDYLRSRGLPEAALESLRQKETGR</sequence>
<dbReference type="Proteomes" id="UP001260872">
    <property type="component" value="Unassembled WGS sequence"/>
</dbReference>
<dbReference type="PANTHER" id="PTHR31126">
    <property type="entry name" value="TYROSINE-PROTEIN PHOSPHATASE"/>
    <property type="match status" value="1"/>
</dbReference>
<dbReference type="PANTHER" id="PTHR31126:SF1">
    <property type="entry name" value="TYROSINE SPECIFIC PROTEIN PHOSPHATASES DOMAIN-CONTAINING PROTEIN"/>
    <property type="match status" value="1"/>
</dbReference>
<comment type="similarity">
    <text evidence="1">Belongs to the protein-tyrosine phosphatase family.</text>
</comment>
<dbReference type="Gene3D" id="3.90.190.10">
    <property type="entry name" value="Protein tyrosine phosphatase superfamily"/>
    <property type="match status" value="1"/>
</dbReference>
<dbReference type="InterPro" id="IPR026893">
    <property type="entry name" value="Tyr/Ser_Pase_IphP-type"/>
</dbReference>
<protein>
    <submittedName>
        <fullName evidence="2">Tyrosine-protein phosphatase</fullName>
        <ecNumber evidence="2">3.1.3.48</ecNumber>
    </submittedName>
</protein>